<accession>A0A562T4U8</accession>
<keyword evidence="1" id="KW-0732">Signal</keyword>
<protein>
    <submittedName>
        <fullName evidence="2">Uncharacterized protein</fullName>
    </submittedName>
</protein>
<dbReference type="Proteomes" id="UP000316778">
    <property type="component" value="Unassembled WGS sequence"/>
</dbReference>
<proteinExistence type="predicted"/>
<organism evidence="2 3">
    <name type="scientific">Chitinophaga japonensis</name>
    <name type="common">Flexibacter japonensis</name>
    <dbReference type="NCBI Taxonomy" id="104662"/>
    <lineage>
        <taxon>Bacteria</taxon>
        <taxon>Pseudomonadati</taxon>
        <taxon>Bacteroidota</taxon>
        <taxon>Chitinophagia</taxon>
        <taxon>Chitinophagales</taxon>
        <taxon>Chitinophagaceae</taxon>
        <taxon>Chitinophaga</taxon>
    </lineage>
</organism>
<dbReference type="AlphaFoldDB" id="A0A562T4U8"/>
<comment type="caution">
    <text evidence="2">The sequence shown here is derived from an EMBL/GenBank/DDBJ whole genome shotgun (WGS) entry which is preliminary data.</text>
</comment>
<keyword evidence="3" id="KW-1185">Reference proteome</keyword>
<feature type="chain" id="PRO_5021956538" evidence="1">
    <location>
        <begin position="16"/>
        <end position="117"/>
    </location>
</feature>
<dbReference type="RefSeq" id="WP_145713678.1">
    <property type="nucleotide sequence ID" value="NZ_BAAAFY010000001.1"/>
</dbReference>
<evidence type="ECO:0000313" key="3">
    <source>
        <dbReference type="Proteomes" id="UP000316778"/>
    </source>
</evidence>
<reference evidence="2 3" key="1">
    <citation type="journal article" date="2013" name="Stand. Genomic Sci.">
        <title>Genomic Encyclopedia of Type Strains, Phase I: The one thousand microbial genomes (KMG-I) project.</title>
        <authorList>
            <person name="Kyrpides N.C."/>
            <person name="Woyke T."/>
            <person name="Eisen J.A."/>
            <person name="Garrity G."/>
            <person name="Lilburn T.G."/>
            <person name="Beck B.J."/>
            <person name="Whitman W.B."/>
            <person name="Hugenholtz P."/>
            <person name="Klenk H.P."/>
        </authorList>
    </citation>
    <scope>NUCLEOTIDE SEQUENCE [LARGE SCALE GENOMIC DNA]</scope>
    <source>
        <strain evidence="2 3">DSM 13484</strain>
    </source>
</reference>
<sequence length="117" mass="12487">MALLLCLSFAMSSFAPPQHPVPVNKPAAFAISWPATGTTYGMQGLLTYEVSGSGSTPYSIRFYYQGNQVGGSYIFTQGSPSTDFYATGMQSATGISNVIFHVASFEPGYVVDFIGPY</sequence>
<name>A0A562T4U8_CHIJA</name>
<evidence type="ECO:0000313" key="2">
    <source>
        <dbReference type="EMBL" id="TWI88393.1"/>
    </source>
</evidence>
<gene>
    <name evidence="2" type="ORF">LX66_2478</name>
</gene>
<feature type="signal peptide" evidence="1">
    <location>
        <begin position="1"/>
        <end position="15"/>
    </location>
</feature>
<dbReference type="EMBL" id="VLLG01000003">
    <property type="protein sequence ID" value="TWI88393.1"/>
    <property type="molecule type" value="Genomic_DNA"/>
</dbReference>
<evidence type="ECO:0000256" key="1">
    <source>
        <dbReference type="SAM" id="SignalP"/>
    </source>
</evidence>